<reference evidence="2 3" key="1">
    <citation type="submission" date="2022-11" db="EMBL/GenBank/DDBJ databases">
        <title>Whole genome sequence of Eschrichtius robustus ER-17-0199.</title>
        <authorList>
            <person name="Bruniche-Olsen A."/>
            <person name="Black A.N."/>
            <person name="Fields C.J."/>
            <person name="Walden K."/>
            <person name="Dewoody J.A."/>
        </authorList>
    </citation>
    <scope>NUCLEOTIDE SEQUENCE [LARGE SCALE GENOMIC DNA]</scope>
    <source>
        <strain evidence="2">ER-17-0199</strain>
        <tissue evidence="2">Blubber</tissue>
    </source>
</reference>
<feature type="region of interest" description="Disordered" evidence="1">
    <location>
        <begin position="1"/>
        <end position="21"/>
    </location>
</feature>
<proteinExistence type="predicted"/>
<evidence type="ECO:0000256" key="1">
    <source>
        <dbReference type="SAM" id="MobiDB-lite"/>
    </source>
</evidence>
<evidence type="ECO:0000313" key="3">
    <source>
        <dbReference type="Proteomes" id="UP001159641"/>
    </source>
</evidence>
<gene>
    <name evidence="2" type="ORF">J1605_017029</name>
</gene>
<evidence type="ECO:0000313" key="2">
    <source>
        <dbReference type="EMBL" id="KAJ8797827.1"/>
    </source>
</evidence>
<comment type="caution">
    <text evidence="2">The sequence shown here is derived from an EMBL/GenBank/DDBJ whole genome shotgun (WGS) entry which is preliminary data.</text>
</comment>
<dbReference type="Proteomes" id="UP001159641">
    <property type="component" value="Unassembled WGS sequence"/>
</dbReference>
<accession>A0AB34I3L1</accession>
<keyword evidence="3" id="KW-1185">Reference proteome</keyword>
<dbReference type="EMBL" id="JAIQCJ010000154">
    <property type="protein sequence ID" value="KAJ8797827.1"/>
    <property type="molecule type" value="Genomic_DNA"/>
</dbReference>
<name>A0AB34I3L1_ESCRO</name>
<dbReference type="AlphaFoldDB" id="A0AB34I3L1"/>
<protein>
    <submittedName>
        <fullName evidence="2">Uncharacterized protein</fullName>
    </submittedName>
</protein>
<feature type="region of interest" description="Disordered" evidence="1">
    <location>
        <begin position="157"/>
        <end position="235"/>
    </location>
</feature>
<sequence length="334" mass="35919">MKRFPPVQTERRAGQKIHREPSRLSLSLAQVHLCGSPSHREKLCCKGVGLDSGGQPRSTKQLPGSSSPLELDLNPGGTKSQNHFQSNQRVNLEVPRFLRSLAALAIDASPEASKHWSLLSAACTWLSRQLQRPDAPSGAGRVVPTASLLRRSAPAIVFGSEPGTGSTWKAGQKREEVPSFVPGEEQRRKARRAPRGPATHPVGRPQVTARRLPGGGGAIQVDVMPPPSGSQEESDVEKEAELGAPQTWGMWAAGPHRPPPYLLSQVLWCPSYSQGVPRSLWPLPFICTSFEGPELPTPPPAALGLKLGRCLDNPGSQPCLVSASKGQRSWTLVT</sequence>
<feature type="compositionally biased region" description="Basic and acidic residues" evidence="1">
    <location>
        <begin position="9"/>
        <end position="21"/>
    </location>
</feature>
<organism evidence="2 3">
    <name type="scientific">Eschrichtius robustus</name>
    <name type="common">California gray whale</name>
    <name type="synonym">Eschrichtius gibbosus</name>
    <dbReference type="NCBI Taxonomy" id="9764"/>
    <lineage>
        <taxon>Eukaryota</taxon>
        <taxon>Metazoa</taxon>
        <taxon>Chordata</taxon>
        <taxon>Craniata</taxon>
        <taxon>Vertebrata</taxon>
        <taxon>Euteleostomi</taxon>
        <taxon>Mammalia</taxon>
        <taxon>Eutheria</taxon>
        <taxon>Laurasiatheria</taxon>
        <taxon>Artiodactyla</taxon>
        <taxon>Whippomorpha</taxon>
        <taxon>Cetacea</taxon>
        <taxon>Mysticeti</taxon>
        <taxon>Eschrichtiidae</taxon>
        <taxon>Eschrichtius</taxon>
    </lineage>
</organism>